<dbReference type="GO" id="GO:0017111">
    <property type="term" value="F:ribonucleoside triphosphate phosphatase activity"/>
    <property type="evidence" value="ECO:0007669"/>
    <property type="project" value="InterPro"/>
</dbReference>
<evidence type="ECO:0000256" key="3">
    <source>
        <dbReference type="ARBA" id="ARBA00022723"/>
    </source>
</evidence>
<dbReference type="CDD" id="cd00515">
    <property type="entry name" value="HAM1"/>
    <property type="match status" value="1"/>
</dbReference>
<dbReference type="SUPFAM" id="SSF52972">
    <property type="entry name" value="ITPase-like"/>
    <property type="match status" value="1"/>
</dbReference>
<dbReference type="PANTHER" id="PTHR11067:SF9">
    <property type="entry name" value="INOSINE TRIPHOSPHATE PYROPHOSPHATASE"/>
    <property type="match status" value="1"/>
</dbReference>
<comment type="catalytic activity">
    <reaction evidence="10">
        <text>ITP + H2O = IMP + diphosphate + H(+)</text>
        <dbReference type="Rhea" id="RHEA:29399"/>
        <dbReference type="ChEBI" id="CHEBI:15377"/>
        <dbReference type="ChEBI" id="CHEBI:15378"/>
        <dbReference type="ChEBI" id="CHEBI:33019"/>
        <dbReference type="ChEBI" id="CHEBI:58053"/>
        <dbReference type="ChEBI" id="CHEBI:61402"/>
        <dbReference type="EC" id="3.6.1.66"/>
    </reaction>
</comment>
<evidence type="ECO:0000256" key="4">
    <source>
        <dbReference type="ARBA" id="ARBA00022741"/>
    </source>
</evidence>
<gene>
    <name evidence="12" type="ORF">HELGO_WM32361</name>
</gene>
<dbReference type="Pfam" id="PF01725">
    <property type="entry name" value="Ham1p_like"/>
    <property type="match status" value="1"/>
</dbReference>
<feature type="binding site" evidence="10">
    <location>
        <position position="177"/>
    </location>
    <ligand>
        <name>substrate</name>
    </ligand>
</feature>
<feature type="binding site" evidence="10">
    <location>
        <begin position="182"/>
        <end position="183"/>
    </location>
    <ligand>
        <name>substrate</name>
    </ligand>
</feature>
<comment type="function">
    <text evidence="10">Pyrophosphatase that catalyzes the hydrolysis of nucleoside triphosphates to their monophosphate derivatives, with a high preference for the non-canonical purine nucleotides XTP (xanthosine triphosphate), dITP (deoxyinosine triphosphate) and ITP. Seems to function as a house-cleaning enzyme that removes non-canonical purine nucleotides from the nucleotide pool, thus preventing their incorporation into DNA/RNA and avoiding chromosomal lesions.</text>
</comment>
<organism evidence="12">
    <name type="scientific">uncultured Campylobacterales bacterium</name>
    <dbReference type="NCBI Taxonomy" id="352960"/>
    <lineage>
        <taxon>Bacteria</taxon>
        <taxon>Pseudomonadati</taxon>
        <taxon>Campylobacterota</taxon>
        <taxon>Epsilonproteobacteria</taxon>
        <taxon>Campylobacterales</taxon>
        <taxon>environmental samples</taxon>
    </lineage>
</organism>
<keyword evidence="5 10" id="KW-0378">Hydrolase</keyword>
<dbReference type="GO" id="GO:0009117">
    <property type="term" value="P:nucleotide metabolic process"/>
    <property type="evidence" value="ECO:0007669"/>
    <property type="project" value="UniProtKB-KW"/>
</dbReference>
<dbReference type="Gene3D" id="3.90.950.10">
    <property type="match status" value="1"/>
</dbReference>
<comment type="similarity">
    <text evidence="1 10 11">Belongs to the HAM1 NTPase family.</text>
</comment>
<comment type="subunit">
    <text evidence="2 10">Homodimer.</text>
</comment>
<protein>
    <recommendedName>
        <fullName evidence="10">dITP/XTP pyrophosphatase</fullName>
        <ecNumber evidence="10">3.6.1.66</ecNumber>
    </recommendedName>
    <alternativeName>
        <fullName evidence="10">Non-canonical purine NTP pyrophosphatase</fullName>
    </alternativeName>
    <alternativeName>
        <fullName evidence="10">Non-standard purine NTP pyrophosphatase</fullName>
    </alternativeName>
    <alternativeName>
        <fullName evidence="10">Nucleoside-triphosphate diphosphatase</fullName>
    </alternativeName>
    <alternativeName>
        <fullName evidence="10">Nucleoside-triphosphate pyrophosphatase</fullName>
        <shortName evidence="10">NTPase</shortName>
    </alternativeName>
</protein>
<dbReference type="GO" id="GO:0036220">
    <property type="term" value="F:ITP diphosphatase activity"/>
    <property type="evidence" value="ECO:0007669"/>
    <property type="project" value="UniProtKB-UniRule"/>
</dbReference>
<feature type="active site" description="Proton acceptor" evidence="10">
    <location>
        <position position="72"/>
    </location>
</feature>
<evidence type="ECO:0000256" key="10">
    <source>
        <dbReference type="HAMAP-Rule" id="MF_01405"/>
    </source>
</evidence>
<dbReference type="EC" id="3.6.1.66" evidence="10"/>
<feature type="binding site" evidence="10">
    <location>
        <position position="72"/>
    </location>
    <ligand>
        <name>Mg(2+)</name>
        <dbReference type="ChEBI" id="CHEBI:18420"/>
    </ligand>
</feature>
<evidence type="ECO:0000256" key="1">
    <source>
        <dbReference type="ARBA" id="ARBA00008023"/>
    </source>
</evidence>
<keyword evidence="7 10" id="KW-0546">Nucleotide metabolism</keyword>
<comment type="catalytic activity">
    <reaction evidence="8 10">
        <text>dITP + H2O = dIMP + diphosphate + H(+)</text>
        <dbReference type="Rhea" id="RHEA:28342"/>
        <dbReference type="ChEBI" id="CHEBI:15377"/>
        <dbReference type="ChEBI" id="CHEBI:15378"/>
        <dbReference type="ChEBI" id="CHEBI:33019"/>
        <dbReference type="ChEBI" id="CHEBI:61194"/>
        <dbReference type="ChEBI" id="CHEBI:61382"/>
        <dbReference type="EC" id="3.6.1.66"/>
    </reaction>
</comment>
<dbReference type="GO" id="GO:0046872">
    <property type="term" value="F:metal ion binding"/>
    <property type="evidence" value="ECO:0007669"/>
    <property type="project" value="UniProtKB-KW"/>
</dbReference>
<dbReference type="InterPro" id="IPR020922">
    <property type="entry name" value="dITP/XTP_pyrophosphatase"/>
</dbReference>
<feature type="binding site" evidence="10">
    <location>
        <begin position="7"/>
        <end position="12"/>
    </location>
    <ligand>
        <name>substrate</name>
    </ligand>
</feature>
<keyword evidence="4 10" id="KW-0547">Nucleotide-binding</keyword>
<dbReference type="EMBL" id="CACVAW010000012">
    <property type="protein sequence ID" value="CAA6804382.1"/>
    <property type="molecule type" value="Genomic_DNA"/>
</dbReference>
<dbReference type="GO" id="GO:0000166">
    <property type="term" value="F:nucleotide binding"/>
    <property type="evidence" value="ECO:0007669"/>
    <property type="project" value="UniProtKB-KW"/>
</dbReference>
<feature type="binding site" evidence="10">
    <location>
        <position position="73"/>
    </location>
    <ligand>
        <name>substrate</name>
    </ligand>
</feature>
<accession>A0A6S6SM09</accession>
<evidence type="ECO:0000256" key="8">
    <source>
        <dbReference type="ARBA" id="ARBA00051875"/>
    </source>
</evidence>
<comment type="catalytic activity">
    <reaction evidence="9 10">
        <text>XTP + H2O = XMP + diphosphate + H(+)</text>
        <dbReference type="Rhea" id="RHEA:28610"/>
        <dbReference type="ChEBI" id="CHEBI:15377"/>
        <dbReference type="ChEBI" id="CHEBI:15378"/>
        <dbReference type="ChEBI" id="CHEBI:33019"/>
        <dbReference type="ChEBI" id="CHEBI:57464"/>
        <dbReference type="ChEBI" id="CHEBI:61314"/>
        <dbReference type="EC" id="3.6.1.66"/>
    </reaction>
</comment>
<dbReference type="InterPro" id="IPR002637">
    <property type="entry name" value="RdgB/HAM1"/>
</dbReference>
<comment type="caution">
    <text evidence="10">Lacks conserved residue(s) required for the propagation of feature annotation.</text>
</comment>
<evidence type="ECO:0000256" key="11">
    <source>
        <dbReference type="RuleBase" id="RU003781"/>
    </source>
</evidence>
<evidence type="ECO:0000256" key="2">
    <source>
        <dbReference type="ARBA" id="ARBA00011738"/>
    </source>
</evidence>
<keyword evidence="6 10" id="KW-0460">Magnesium</keyword>
<dbReference type="GO" id="GO:0005829">
    <property type="term" value="C:cytosol"/>
    <property type="evidence" value="ECO:0007669"/>
    <property type="project" value="TreeGrafter"/>
</dbReference>
<dbReference type="PANTHER" id="PTHR11067">
    <property type="entry name" value="INOSINE TRIPHOSPHATE PYROPHOSPHATASE/HAM1 PROTEIN"/>
    <property type="match status" value="1"/>
</dbReference>
<dbReference type="InterPro" id="IPR029001">
    <property type="entry name" value="ITPase-like_fam"/>
</dbReference>
<dbReference type="GO" id="GO:0036222">
    <property type="term" value="F:XTP diphosphatase activity"/>
    <property type="evidence" value="ECO:0007669"/>
    <property type="project" value="UniProtKB-UniRule"/>
</dbReference>
<feature type="binding site" evidence="10">
    <location>
        <begin position="154"/>
        <end position="157"/>
    </location>
    <ligand>
        <name>substrate</name>
    </ligand>
</feature>
<dbReference type="FunFam" id="3.90.950.10:FF:000001">
    <property type="entry name" value="dITP/XTP pyrophosphatase"/>
    <property type="match status" value="1"/>
</dbReference>
<dbReference type="AlphaFoldDB" id="A0A6S6SM09"/>
<name>A0A6S6SM09_9BACT</name>
<dbReference type="HAMAP" id="MF_01405">
    <property type="entry name" value="Non_canon_purine_NTPase"/>
    <property type="match status" value="1"/>
</dbReference>
<evidence type="ECO:0000256" key="6">
    <source>
        <dbReference type="ARBA" id="ARBA00022842"/>
    </source>
</evidence>
<comment type="cofactor">
    <cofactor evidence="10">
        <name>Mg(2+)</name>
        <dbReference type="ChEBI" id="CHEBI:18420"/>
    </cofactor>
    <text evidence="10">Binds 1 Mg(2+) ion per subunit.</text>
</comment>
<sequence length="194" mass="21625">MKIIIASSNQGKIKEIKKFFNMDTYAYSEIMDYFDIVEDADTFKGNAILKAEAINNKLTLEQKKEFIVLSDDSGITVPSLGNVPGIYSARYAGANATSKDNLAKLINTLKENNLNKTPAYYTCAIAVIANDRLSTTHGWMHGNVIDEERGTNGFGYDPMFIPEGFNTTLGEMSEDIKKELSHRTQALNLAKYFI</sequence>
<dbReference type="NCBIfam" id="TIGR00042">
    <property type="entry name" value="RdgB/HAM1 family non-canonical purine NTP pyrophosphatase"/>
    <property type="match status" value="1"/>
</dbReference>
<dbReference type="GO" id="GO:0009146">
    <property type="term" value="P:purine nucleoside triphosphate catabolic process"/>
    <property type="evidence" value="ECO:0007669"/>
    <property type="project" value="UniProtKB-UniRule"/>
</dbReference>
<dbReference type="GO" id="GO:0035870">
    <property type="term" value="F:dITP diphosphatase activity"/>
    <property type="evidence" value="ECO:0007669"/>
    <property type="project" value="UniProtKB-UniRule"/>
</dbReference>
<reference evidence="12" key="1">
    <citation type="submission" date="2020-01" db="EMBL/GenBank/DDBJ databases">
        <authorList>
            <person name="Meier V. D."/>
            <person name="Meier V D."/>
        </authorList>
    </citation>
    <scope>NUCLEOTIDE SEQUENCE</scope>
    <source>
        <strain evidence="12">HLG_WM_MAG_12</strain>
    </source>
</reference>
<evidence type="ECO:0000256" key="5">
    <source>
        <dbReference type="ARBA" id="ARBA00022801"/>
    </source>
</evidence>
<evidence type="ECO:0000256" key="9">
    <source>
        <dbReference type="ARBA" id="ARBA00052017"/>
    </source>
</evidence>
<proteinExistence type="inferred from homology"/>
<evidence type="ECO:0000256" key="7">
    <source>
        <dbReference type="ARBA" id="ARBA00023080"/>
    </source>
</evidence>
<keyword evidence="3 10" id="KW-0479">Metal-binding</keyword>
<evidence type="ECO:0000313" key="12">
    <source>
        <dbReference type="EMBL" id="CAA6804382.1"/>
    </source>
</evidence>